<gene>
    <name evidence="3" type="ORF">B0T18DRAFT_9097</name>
</gene>
<evidence type="ECO:0000256" key="2">
    <source>
        <dbReference type="SAM" id="MobiDB-lite"/>
    </source>
</evidence>
<dbReference type="Proteomes" id="UP001172155">
    <property type="component" value="Unassembled WGS sequence"/>
</dbReference>
<keyword evidence="4" id="KW-1185">Reference proteome</keyword>
<sequence length="415" mass="45924">MADPLSIAASVAGLAAVAGKVVKILYNFVSDVDDAPQLARSTLGTVSETRLALEAIQHLFETIESVSAWRKTLICLDHVGLTLSNCIMTLSELEALVVIDGDADIFQRIHWVRAEGKIERLLPRLESQKTSLSLMVTVLQCQSHFGALRDCTKLQSTIDRISDQNQELARRLRRMEHLYTQPNQSTSFTERASSFRSASRSSTPSIITISSESPTRPTSSSDQSWTLEPREFEAALESSWVYSRVAPTNELDRMSLRSSIARSIMWSILTGKSLGDVSVLSVYRLPITLNDITQLGPNLTFERILLDQQSIYPRPAIKELDKEQKVENTLPQRPIEKNATSDNKDGGAPRKAVLKTPGTNVNGGKISKQGMLYLKCITAGDAELAKAFYSRLTRGQPHTDDASGYFIQGVHMQIT</sequence>
<feature type="region of interest" description="Disordered" evidence="2">
    <location>
        <begin position="324"/>
        <end position="356"/>
    </location>
</feature>
<protein>
    <recommendedName>
        <fullName evidence="5">Fungal N-terminal domain-containing protein</fullName>
    </recommendedName>
</protein>
<feature type="region of interest" description="Disordered" evidence="2">
    <location>
        <begin position="183"/>
        <end position="227"/>
    </location>
</feature>
<evidence type="ECO:0008006" key="5">
    <source>
        <dbReference type="Google" id="ProtNLM"/>
    </source>
</evidence>
<organism evidence="3 4">
    <name type="scientific">Schizothecium vesticola</name>
    <dbReference type="NCBI Taxonomy" id="314040"/>
    <lineage>
        <taxon>Eukaryota</taxon>
        <taxon>Fungi</taxon>
        <taxon>Dikarya</taxon>
        <taxon>Ascomycota</taxon>
        <taxon>Pezizomycotina</taxon>
        <taxon>Sordariomycetes</taxon>
        <taxon>Sordariomycetidae</taxon>
        <taxon>Sordariales</taxon>
        <taxon>Schizotheciaceae</taxon>
        <taxon>Schizothecium</taxon>
    </lineage>
</organism>
<evidence type="ECO:0000256" key="1">
    <source>
        <dbReference type="SAM" id="Coils"/>
    </source>
</evidence>
<accession>A0AA40KBZ1</accession>
<evidence type="ECO:0000313" key="4">
    <source>
        <dbReference type="Proteomes" id="UP001172155"/>
    </source>
</evidence>
<dbReference type="EMBL" id="JAUKUD010000001">
    <property type="protein sequence ID" value="KAK0753211.1"/>
    <property type="molecule type" value="Genomic_DNA"/>
</dbReference>
<reference evidence="3" key="1">
    <citation type="submission" date="2023-06" db="EMBL/GenBank/DDBJ databases">
        <title>Genome-scale phylogeny and comparative genomics of the fungal order Sordariales.</title>
        <authorList>
            <consortium name="Lawrence Berkeley National Laboratory"/>
            <person name="Hensen N."/>
            <person name="Bonometti L."/>
            <person name="Westerberg I."/>
            <person name="Brannstrom I.O."/>
            <person name="Guillou S."/>
            <person name="Cros-Aarteil S."/>
            <person name="Calhoun S."/>
            <person name="Haridas S."/>
            <person name="Kuo A."/>
            <person name="Mondo S."/>
            <person name="Pangilinan J."/>
            <person name="Riley R."/>
            <person name="LaButti K."/>
            <person name="Andreopoulos B."/>
            <person name="Lipzen A."/>
            <person name="Chen C."/>
            <person name="Yanf M."/>
            <person name="Daum C."/>
            <person name="Ng V."/>
            <person name="Clum A."/>
            <person name="Steindorff A."/>
            <person name="Ohm R."/>
            <person name="Martin F."/>
            <person name="Silar P."/>
            <person name="Natvig D."/>
            <person name="Lalanne C."/>
            <person name="Gautier V."/>
            <person name="Ament-velasquez S.L."/>
            <person name="Kruys A."/>
            <person name="Hutchinson M.I."/>
            <person name="Powell A.J."/>
            <person name="Barry K."/>
            <person name="Miller A.N."/>
            <person name="Grigoriev I.V."/>
            <person name="Debuchy R."/>
            <person name="Gladieux P."/>
            <person name="Thoren M.H."/>
            <person name="Johannesson H."/>
        </authorList>
    </citation>
    <scope>NUCLEOTIDE SEQUENCE</scope>
    <source>
        <strain evidence="3">SMH3187-1</strain>
    </source>
</reference>
<proteinExistence type="predicted"/>
<keyword evidence="1" id="KW-0175">Coiled coil</keyword>
<dbReference type="AlphaFoldDB" id="A0AA40KBZ1"/>
<feature type="compositionally biased region" description="Low complexity" evidence="2">
    <location>
        <begin position="185"/>
        <end position="221"/>
    </location>
</feature>
<feature type="coiled-coil region" evidence="1">
    <location>
        <begin position="151"/>
        <end position="178"/>
    </location>
</feature>
<comment type="caution">
    <text evidence="3">The sequence shown here is derived from an EMBL/GenBank/DDBJ whole genome shotgun (WGS) entry which is preliminary data.</text>
</comment>
<evidence type="ECO:0000313" key="3">
    <source>
        <dbReference type="EMBL" id="KAK0753211.1"/>
    </source>
</evidence>
<name>A0AA40KBZ1_9PEZI</name>